<dbReference type="EMBL" id="RJJD01000021">
    <property type="protein sequence ID" value="RNI22615.1"/>
    <property type="molecule type" value="Genomic_DNA"/>
</dbReference>
<organism evidence="1 2">
    <name type="scientific">Rufibacter latericius</name>
    <dbReference type="NCBI Taxonomy" id="2487040"/>
    <lineage>
        <taxon>Bacteria</taxon>
        <taxon>Pseudomonadati</taxon>
        <taxon>Bacteroidota</taxon>
        <taxon>Cytophagia</taxon>
        <taxon>Cytophagales</taxon>
        <taxon>Hymenobacteraceae</taxon>
        <taxon>Rufibacter</taxon>
    </lineage>
</organism>
<reference evidence="1 2" key="1">
    <citation type="submission" date="2018-11" db="EMBL/GenBank/DDBJ databases">
        <title>Rufibacter latericius sp. nov., isolated from water in Baiyang Lake.</title>
        <authorList>
            <person name="Yang Y."/>
        </authorList>
    </citation>
    <scope>NUCLEOTIDE SEQUENCE [LARGE SCALE GENOMIC DNA]</scope>
    <source>
        <strain evidence="1 2">R-22-1c-1</strain>
    </source>
</reference>
<accession>A0A3M9MBR5</accession>
<dbReference type="SUPFAM" id="SSF81593">
    <property type="entry name" value="Nucleotidyltransferase substrate binding subunit/domain"/>
    <property type="match status" value="1"/>
</dbReference>
<evidence type="ECO:0000313" key="1">
    <source>
        <dbReference type="EMBL" id="RNI22615.1"/>
    </source>
</evidence>
<name>A0A3M9MBR5_9BACT</name>
<dbReference type="Pfam" id="PF08780">
    <property type="entry name" value="NTase_sub_bind"/>
    <property type="match status" value="1"/>
</dbReference>
<proteinExistence type="predicted"/>
<dbReference type="OrthoDB" id="9810452at2"/>
<keyword evidence="1" id="KW-0808">Transferase</keyword>
<dbReference type="AlphaFoldDB" id="A0A3M9MBR5"/>
<comment type="caution">
    <text evidence="1">The sequence shown here is derived from an EMBL/GenBank/DDBJ whole genome shotgun (WGS) entry which is preliminary data.</text>
</comment>
<evidence type="ECO:0000313" key="2">
    <source>
        <dbReference type="Proteomes" id="UP000272117"/>
    </source>
</evidence>
<dbReference type="Gene3D" id="1.20.120.330">
    <property type="entry name" value="Nucleotidyltransferases domain 2"/>
    <property type="match status" value="1"/>
</dbReference>
<dbReference type="Proteomes" id="UP000272117">
    <property type="component" value="Unassembled WGS sequence"/>
</dbReference>
<dbReference type="InterPro" id="IPR010235">
    <property type="entry name" value="HepT"/>
</dbReference>
<dbReference type="GO" id="GO:0016740">
    <property type="term" value="F:transferase activity"/>
    <property type="evidence" value="ECO:0007669"/>
    <property type="project" value="UniProtKB-KW"/>
</dbReference>
<protein>
    <submittedName>
        <fullName evidence="1">Nucleotidyltransferase</fullName>
    </submittedName>
</protein>
<dbReference type="RefSeq" id="WP_123128972.1">
    <property type="nucleotide sequence ID" value="NZ_RJJD01000021.1"/>
</dbReference>
<sequence>MSNNRKLEDSLGNLRKAVDKLLSALRIPNDRELVVEGTIQRFEVVVELLWKTLGRALKYEGIQIQPDTPRQTMKEGFAAGFLHNEPIWQGLLDKRNTSSHEYLDEEFIEDYYEEIKEVTPEIVIVLEFMESRYF</sequence>
<gene>
    <name evidence="1" type="ORF">EFB08_21200</name>
</gene>
<keyword evidence="2" id="KW-1185">Reference proteome</keyword>
<dbReference type="NCBIfam" id="TIGR01987">
    <property type="entry name" value="HI0074"/>
    <property type="match status" value="1"/>
</dbReference>